<dbReference type="PROSITE" id="PS00430">
    <property type="entry name" value="TONB_DEPENDENT_REC_1"/>
    <property type="match status" value="1"/>
</dbReference>
<dbReference type="InterPro" id="IPR027417">
    <property type="entry name" value="P-loop_NTPase"/>
</dbReference>
<reference evidence="1 2" key="1">
    <citation type="submission" date="2018-08" db="EMBL/GenBank/DDBJ databases">
        <title>Genomic Encyclopedia of Archaeal and Bacterial Type Strains, Phase II (KMG-II): from individual species to whole genera.</title>
        <authorList>
            <person name="Goeker M."/>
        </authorList>
    </citation>
    <scope>NUCLEOTIDE SEQUENCE [LARGE SCALE GENOMIC DNA]</scope>
    <source>
        <strain evidence="1 2">DSM 45791</strain>
    </source>
</reference>
<accession>A0A3E0G5W6</accession>
<dbReference type="Proteomes" id="UP000256269">
    <property type="component" value="Unassembled WGS sequence"/>
</dbReference>
<dbReference type="Pfam" id="PF13671">
    <property type="entry name" value="AAA_33"/>
    <property type="match status" value="1"/>
</dbReference>
<feature type="non-terminal residue" evidence="1">
    <location>
        <position position="94"/>
    </location>
</feature>
<dbReference type="EMBL" id="QUNO01000038">
    <property type="protein sequence ID" value="REH18083.1"/>
    <property type="molecule type" value="Genomic_DNA"/>
</dbReference>
<dbReference type="RefSeq" id="WP_147329070.1">
    <property type="nucleotide sequence ID" value="NZ_QUNO01000038.1"/>
</dbReference>
<proteinExistence type="predicted"/>
<dbReference type="Gene3D" id="3.40.50.300">
    <property type="entry name" value="P-loop containing nucleotide triphosphate hydrolases"/>
    <property type="match status" value="1"/>
</dbReference>
<sequence length="94" mass="9712">MNHVRVLIGAPGAGKTHFCTQHAGRLGVLLSLDRARAIVGRGEHDQAATPAAVDLVRRQAADALAAGDTITVDATGAAILDRASWLALARDHAV</sequence>
<organism evidence="1 2">
    <name type="scientific">Kutzneria buriramensis</name>
    <dbReference type="NCBI Taxonomy" id="1045776"/>
    <lineage>
        <taxon>Bacteria</taxon>
        <taxon>Bacillati</taxon>
        <taxon>Actinomycetota</taxon>
        <taxon>Actinomycetes</taxon>
        <taxon>Pseudonocardiales</taxon>
        <taxon>Pseudonocardiaceae</taxon>
        <taxon>Kutzneria</taxon>
    </lineage>
</organism>
<dbReference type="SUPFAM" id="SSF52540">
    <property type="entry name" value="P-loop containing nucleoside triphosphate hydrolases"/>
    <property type="match status" value="1"/>
</dbReference>
<protein>
    <submittedName>
        <fullName evidence="1">AAA domain-containing protein</fullName>
    </submittedName>
</protein>
<keyword evidence="2" id="KW-1185">Reference proteome</keyword>
<dbReference type="InterPro" id="IPR010916">
    <property type="entry name" value="TonB_box_CS"/>
</dbReference>
<gene>
    <name evidence="1" type="ORF">BCF44_13870</name>
</gene>
<name>A0A3E0G5W6_9PSEU</name>
<evidence type="ECO:0000313" key="1">
    <source>
        <dbReference type="EMBL" id="REH18083.1"/>
    </source>
</evidence>
<dbReference type="AlphaFoldDB" id="A0A3E0G5W6"/>
<dbReference type="OrthoDB" id="3699969at2"/>
<comment type="caution">
    <text evidence="1">The sequence shown here is derived from an EMBL/GenBank/DDBJ whole genome shotgun (WGS) entry which is preliminary data.</text>
</comment>
<evidence type="ECO:0000313" key="2">
    <source>
        <dbReference type="Proteomes" id="UP000256269"/>
    </source>
</evidence>